<comment type="similarity">
    <text evidence="12">In the N-terminal section; belongs to the non-receptor class of the protein-tyrosine phosphatase family.</text>
</comment>
<dbReference type="PANTHER" id="PTHR10367:SF17">
    <property type="entry name" value="MRNA-CAPPING ENZYME"/>
    <property type="match status" value="1"/>
</dbReference>
<dbReference type="InterPro" id="IPR012340">
    <property type="entry name" value="NA-bd_OB-fold"/>
</dbReference>
<dbReference type="EC" id="2.7.7.50" evidence="12"/>
<dbReference type="PANTHER" id="PTHR10367">
    <property type="entry name" value="MRNA-CAPPING ENZYME"/>
    <property type="match status" value="1"/>
</dbReference>
<proteinExistence type="inferred from homology"/>
<dbReference type="PROSITE" id="PS50056">
    <property type="entry name" value="TYR_PHOSPHATASE_2"/>
    <property type="match status" value="1"/>
</dbReference>
<keyword evidence="2 12" id="KW-0507">mRNA processing</keyword>
<dbReference type="PROSITE" id="PS50054">
    <property type="entry name" value="TYR_PHOSPHATASE_DUAL"/>
    <property type="match status" value="1"/>
</dbReference>
<evidence type="ECO:0000256" key="4">
    <source>
        <dbReference type="ARBA" id="ARBA00022695"/>
    </source>
</evidence>
<dbReference type="SUPFAM" id="SSF52799">
    <property type="entry name" value="(Phosphotyrosine protein) phosphatases II"/>
    <property type="match status" value="1"/>
</dbReference>
<comment type="subcellular location">
    <subcellularLocation>
        <location evidence="1 12">Nucleus</location>
    </subcellularLocation>
</comment>
<evidence type="ECO:0000256" key="7">
    <source>
        <dbReference type="ARBA" id="ARBA00022912"/>
    </source>
</evidence>
<sequence>MTNQEIKLPPRWLRCPRRGKPIVGKFLPFKTPLDSRYNGLVADEFKFDVGLLFGSLKHYNMKIGMWIDLTNTDRFYESSSIEKEDCKYLKLKCRGHGEAPSEDQTKVFIEMASKYFTSHPTDVIGVHCTHGFNRTGFLIVAYLVEKESWSVDAAIQEFAKCRPPGIYKQHYINDLFHRYGDKEDIISAPILPDWCQEFDDSVKDNDDIEEANGDPSHGTQASMPTSAPGRHKKEFFKKNAQFMEGVRGVYAVEDQSLLSSIQRKCQDMCGWKFSGFPGSQPVSMDINNLIYLKQKPYKVSWKADGTRYMALINGPDNVYMIDRDNAVFHVPNLLFPSRKIPSEHLTETLLDGEMILDKVNDKVVPRYLVYDIVKFMGKDVGGTDFERRLLCIKKEIIEPRHSRMIEGLLDKTKEPFSVRAKDFWDISISRKLLDGKFTSEVSHEVDGLIFQPAGERYVCGRNPNVLKWKPATMNSVDFRLDIRKVEKQGMLPETKGYLFVGHQDNPFAEMKVNREMKELNNKIIECTWDDEKSCWKFLRQRTDKSFPNSYDTALGVCNSIRHPVTKEILLDIVERKRPMPPMGSGGGGGSRDQELMPPPSKKRATFC</sequence>
<dbReference type="EC" id="3.6.1.74" evidence="12"/>
<dbReference type="PROSITE" id="PS00383">
    <property type="entry name" value="TYR_PHOSPHATASE_1"/>
    <property type="match status" value="1"/>
</dbReference>
<keyword evidence="3 12" id="KW-0808">Transferase</keyword>
<dbReference type="InterPro" id="IPR020422">
    <property type="entry name" value="TYR_PHOSPHATASE_DUAL_dom"/>
</dbReference>
<dbReference type="Gene3D" id="3.90.190.10">
    <property type="entry name" value="Protein tyrosine phosphatase superfamily"/>
    <property type="match status" value="1"/>
</dbReference>
<dbReference type="InterPro" id="IPR000387">
    <property type="entry name" value="Tyr_Pase_dom"/>
</dbReference>
<keyword evidence="5 12" id="KW-0547">Nucleotide-binding</keyword>
<protein>
    <recommendedName>
        <fullName evidence="12">mRNA-capping enzyme</fullName>
    </recommendedName>
    <domain>
        <recommendedName>
            <fullName evidence="12">mRNA 5'-triphosphate monophosphatase</fullName>
            <ecNumber evidence="12">3.6.1.74</ecNumber>
        </recommendedName>
        <alternativeName>
            <fullName evidence="12">mRNA 5'-phosphatase</fullName>
        </alternativeName>
    </domain>
    <domain>
        <recommendedName>
            <fullName evidence="12">mRNA guanylyltransferase</fullName>
            <ecNumber evidence="12">2.7.7.50</ecNumber>
        </recommendedName>
        <alternativeName>
            <fullName evidence="12">GTP--RNA guanylyltransferase</fullName>
            <shortName evidence="12">GTase</shortName>
        </alternativeName>
    </domain>
</protein>
<dbReference type="SUPFAM" id="SSF56091">
    <property type="entry name" value="DNA ligase/mRNA capping enzyme, catalytic domain"/>
    <property type="match status" value="1"/>
</dbReference>
<accession>A0A6P7TL99</accession>
<evidence type="ECO:0000313" key="13">
    <source>
        <dbReference type="Proteomes" id="UP000515154"/>
    </source>
</evidence>
<evidence type="ECO:0000313" key="14">
    <source>
        <dbReference type="RefSeq" id="XP_029649861.1"/>
    </source>
</evidence>
<dbReference type="GO" id="GO:0005525">
    <property type="term" value="F:GTP binding"/>
    <property type="evidence" value="ECO:0007669"/>
    <property type="project" value="UniProtKB-UniRule"/>
</dbReference>
<dbReference type="PIRSF" id="PIRSF036958">
    <property type="entry name" value="mRNA_capping_HCE"/>
    <property type="match status" value="1"/>
</dbReference>
<dbReference type="SUPFAM" id="SSF50249">
    <property type="entry name" value="Nucleic acid-binding proteins"/>
    <property type="match status" value="1"/>
</dbReference>
<evidence type="ECO:0000256" key="2">
    <source>
        <dbReference type="ARBA" id="ARBA00022664"/>
    </source>
</evidence>
<evidence type="ECO:0000256" key="8">
    <source>
        <dbReference type="ARBA" id="ARBA00023042"/>
    </source>
</evidence>
<keyword evidence="13" id="KW-1185">Reference proteome</keyword>
<keyword evidence="8 12" id="KW-0506">mRNA capping</keyword>
<evidence type="ECO:0000256" key="12">
    <source>
        <dbReference type="PIRNR" id="PIRNR036958"/>
    </source>
</evidence>
<evidence type="ECO:0000256" key="10">
    <source>
        <dbReference type="ARBA" id="ARBA00023242"/>
    </source>
</evidence>
<dbReference type="GO" id="GO:0004651">
    <property type="term" value="F:polynucleotide 5'-phosphatase activity"/>
    <property type="evidence" value="ECO:0007669"/>
    <property type="project" value="UniProtKB-UniRule"/>
</dbReference>
<dbReference type="InterPro" id="IPR051029">
    <property type="entry name" value="mRNA_Capping_Enz/RNA_Phosphat"/>
</dbReference>
<evidence type="ECO:0000256" key="1">
    <source>
        <dbReference type="ARBA" id="ARBA00004123"/>
    </source>
</evidence>
<organism evidence="13 14">
    <name type="scientific">Octopus sinensis</name>
    <name type="common">East Asian common octopus</name>
    <dbReference type="NCBI Taxonomy" id="2607531"/>
    <lineage>
        <taxon>Eukaryota</taxon>
        <taxon>Metazoa</taxon>
        <taxon>Spiralia</taxon>
        <taxon>Lophotrochozoa</taxon>
        <taxon>Mollusca</taxon>
        <taxon>Cephalopoda</taxon>
        <taxon>Coleoidea</taxon>
        <taxon>Octopodiformes</taxon>
        <taxon>Octopoda</taxon>
        <taxon>Incirrata</taxon>
        <taxon>Octopodidae</taxon>
        <taxon>Octopus</taxon>
    </lineage>
</organism>
<evidence type="ECO:0000256" key="6">
    <source>
        <dbReference type="ARBA" id="ARBA00022801"/>
    </source>
</evidence>
<evidence type="ECO:0000256" key="5">
    <source>
        <dbReference type="ARBA" id="ARBA00022741"/>
    </source>
</evidence>
<comment type="function">
    <text evidence="12">Bifunctional mRNA-capping enzyme exhibiting RNA 5'-triphosphate monophosphatase activity in the N-terminal part and mRNA guanylyltransferase activity in the C-terminal part. Catalyzes the first two steps of cap formation: by removing the gamma-phosphate from the 5'-triphosphate end of nascent mRNA to yield a diphosphate end, and by transferring the GMP moiety of GTP to the 5'-diphosphate terminus of RNA via a covalent enzyme-GMP reaction intermediate.</text>
</comment>
<dbReference type="FunFam" id="2.40.50.140:FF:000111">
    <property type="entry name" value="mRNA-capping enzyme"/>
    <property type="match status" value="1"/>
</dbReference>
<dbReference type="CDD" id="cd17664">
    <property type="entry name" value="Mce1_N"/>
    <property type="match status" value="1"/>
</dbReference>
<dbReference type="InterPro" id="IPR000340">
    <property type="entry name" value="Dual-sp_phosphatase_cat-dom"/>
</dbReference>
<dbReference type="GO" id="GO:0140818">
    <property type="term" value="F:mRNA 5'-triphosphate monophosphatase activity"/>
    <property type="evidence" value="ECO:0007669"/>
    <property type="project" value="UniProtKB-EC"/>
</dbReference>
<dbReference type="KEGG" id="osn:115223445"/>
<dbReference type="Pfam" id="PF00782">
    <property type="entry name" value="DSPc"/>
    <property type="match status" value="1"/>
</dbReference>
<dbReference type="FunFam" id="3.90.190.10:FF:000040">
    <property type="entry name" value="mRNA-capping enzyme"/>
    <property type="match status" value="1"/>
</dbReference>
<dbReference type="GO" id="GO:0005524">
    <property type="term" value="F:ATP binding"/>
    <property type="evidence" value="ECO:0007669"/>
    <property type="project" value="InterPro"/>
</dbReference>
<dbReference type="InterPro" id="IPR001339">
    <property type="entry name" value="mRNA_cap_enzyme_adenylation"/>
</dbReference>
<dbReference type="Proteomes" id="UP000515154">
    <property type="component" value="Linkage group LG23"/>
</dbReference>
<dbReference type="Gene3D" id="3.30.1490.430">
    <property type="match status" value="1"/>
</dbReference>
<keyword evidence="7" id="KW-0904">Protein phosphatase</keyword>
<dbReference type="GO" id="GO:0004484">
    <property type="term" value="F:mRNA guanylyltransferase activity"/>
    <property type="evidence" value="ECO:0007669"/>
    <property type="project" value="UniProtKB-UniRule"/>
</dbReference>
<keyword evidence="10 12" id="KW-0539">Nucleus</keyword>
<dbReference type="GO" id="GO:0005634">
    <property type="term" value="C:nucleus"/>
    <property type="evidence" value="ECO:0007669"/>
    <property type="project" value="UniProtKB-SubCell"/>
</dbReference>
<dbReference type="GO" id="GO:0006370">
    <property type="term" value="P:7-methylguanosine mRNA capping"/>
    <property type="evidence" value="ECO:0007669"/>
    <property type="project" value="UniProtKB-UniRule"/>
</dbReference>
<dbReference type="Gene3D" id="2.40.50.140">
    <property type="entry name" value="Nucleic acid-binding proteins"/>
    <property type="match status" value="1"/>
</dbReference>
<dbReference type="InterPro" id="IPR017074">
    <property type="entry name" value="mRNA_cap_enz_bifunc"/>
</dbReference>
<dbReference type="GO" id="GO:0004721">
    <property type="term" value="F:phosphoprotein phosphatase activity"/>
    <property type="evidence" value="ECO:0007669"/>
    <property type="project" value="UniProtKB-UniRule"/>
</dbReference>
<dbReference type="AlphaFoldDB" id="A0A6P7TL99"/>
<name>A0A6P7TL99_9MOLL</name>
<comment type="catalytic activity">
    <reaction evidence="12">
        <text>a 5'-end triphospho-ribonucleoside in mRNA + H2O = a 5'-end diphospho-ribonucleoside in mRNA + phosphate + H(+)</text>
        <dbReference type="Rhea" id="RHEA:67004"/>
        <dbReference type="Rhea" id="RHEA-COMP:17164"/>
        <dbReference type="Rhea" id="RHEA-COMP:17165"/>
        <dbReference type="ChEBI" id="CHEBI:15377"/>
        <dbReference type="ChEBI" id="CHEBI:15378"/>
        <dbReference type="ChEBI" id="CHEBI:43474"/>
        <dbReference type="ChEBI" id="CHEBI:167616"/>
        <dbReference type="ChEBI" id="CHEBI:167618"/>
        <dbReference type="EC" id="3.6.1.74"/>
    </reaction>
</comment>
<keyword evidence="6 12" id="KW-0378">Hydrolase</keyword>
<dbReference type="Gene3D" id="3.30.470.30">
    <property type="entry name" value="DNA ligase/mRNA capping enzyme"/>
    <property type="match status" value="1"/>
</dbReference>
<comment type="similarity">
    <text evidence="12">In the C-terminal section; belongs to the eukaryotic GTase family.</text>
</comment>
<comment type="catalytic activity">
    <reaction evidence="11">
        <text>a 5'-end diphospho-ribonucleoside in mRNA + GTP + H(+) = a 5'-end (5'-triphosphoguanosine)-ribonucleoside in mRNA + diphosphate</text>
        <dbReference type="Rhea" id="RHEA:67012"/>
        <dbReference type="Rhea" id="RHEA-COMP:17165"/>
        <dbReference type="Rhea" id="RHEA-COMP:17166"/>
        <dbReference type="ChEBI" id="CHEBI:15378"/>
        <dbReference type="ChEBI" id="CHEBI:33019"/>
        <dbReference type="ChEBI" id="CHEBI:37565"/>
        <dbReference type="ChEBI" id="CHEBI:167616"/>
        <dbReference type="ChEBI" id="CHEBI:167617"/>
        <dbReference type="EC" id="2.7.7.50"/>
    </reaction>
    <physiologicalReaction direction="left-to-right" evidence="11">
        <dbReference type="Rhea" id="RHEA:67013"/>
    </physiologicalReaction>
</comment>
<dbReference type="InterPro" id="IPR013846">
    <property type="entry name" value="mRNA_cap_enzyme_C"/>
</dbReference>
<dbReference type="CDD" id="cd07895">
    <property type="entry name" value="Adenylation_mRNA_capping"/>
    <property type="match status" value="1"/>
</dbReference>
<dbReference type="InterPro" id="IPR016130">
    <property type="entry name" value="Tyr_Pase_AS"/>
</dbReference>
<keyword evidence="9 12" id="KW-0342">GTP-binding</keyword>
<reference evidence="14" key="1">
    <citation type="submission" date="2025-08" db="UniProtKB">
        <authorList>
            <consortium name="RefSeq"/>
        </authorList>
    </citation>
    <scope>IDENTIFICATION</scope>
</reference>
<dbReference type="FunFam" id="3.30.470.30:FF:000040">
    <property type="entry name" value="mRNA-capping enzyme"/>
    <property type="match status" value="1"/>
</dbReference>
<dbReference type="InterPro" id="IPR029021">
    <property type="entry name" value="Prot-tyrosine_phosphatase-like"/>
</dbReference>
<evidence type="ECO:0000256" key="9">
    <source>
        <dbReference type="ARBA" id="ARBA00023134"/>
    </source>
</evidence>
<dbReference type="Pfam" id="PF03919">
    <property type="entry name" value="mRNA_cap_C"/>
    <property type="match status" value="1"/>
</dbReference>
<dbReference type="Pfam" id="PF01331">
    <property type="entry name" value="mRNA_cap_enzyme"/>
    <property type="match status" value="1"/>
</dbReference>
<keyword evidence="4 12" id="KW-0548">Nucleotidyltransferase</keyword>
<gene>
    <name evidence="14" type="primary">LOC115223445</name>
</gene>
<dbReference type="RefSeq" id="XP_029649861.1">
    <property type="nucleotide sequence ID" value="XM_029794001.2"/>
</dbReference>
<evidence type="ECO:0000256" key="3">
    <source>
        <dbReference type="ARBA" id="ARBA00022679"/>
    </source>
</evidence>
<evidence type="ECO:0000256" key="11">
    <source>
        <dbReference type="ARBA" id="ARBA00044624"/>
    </source>
</evidence>